<evidence type="ECO:0000256" key="6">
    <source>
        <dbReference type="ARBA" id="ARBA00022694"/>
    </source>
</evidence>
<comment type="function">
    <text evidence="2 7">Catalyzes the formation of N(7)-methylguanine at position 46 (m7G46) in tRNA.</text>
</comment>
<dbReference type="PROSITE" id="PS51625">
    <property type="entry name" value="SAM_MT_TRMB"/>
    <property type="match status" value="1"/>
</dbReference>
<dbReference type="SUPFAM" id="SSF53335">
    <property type="entry name" value="S-adenosyl-L-methionine-dependent methyltransferases"/>
    <property type="match status" value="1"/>
</dbReference>
<dbReference type="Proteomes" id="UP001288320">
    <property type="component" value="Unassembled WGS sequence"/>
</dbReference>
<dbReference type="Gene3D" id="3.40.50.150">
    <property type="entry name" value="Vaccinia Virus protein VP39"/>
    <property type="match status" value="1"/>
</dbReference>
<feature type="compositionally biased region" description="Basic and acidic residues" evidence="8">
    <location>
        <begin position="1"/>
        <end position="12"/>
    </location>
</feature>
<keyword evidence="3 7" id="KW-0489">Methyltransferase</keyword>
<keyword evidence="6 7" id="KW-0819">tRNA processing</keyword>
<reference evidence="9 11" key="1">
    <citation type="submission" date="2023-10" db="EMBL/GenBank/DDBJ databases">
        <title>Whole Genome based description of the genera Actinobaculum and Actinotignum reveals a complex phylogenetic relationship within the species included in the genus Actinotignum.</title>
        <authorList>
            <person name="Jensen C.S."/>
            <person name="Dargis R."/>
            <person name="Kemp M."/>
            <person name="Christensen J.J."/>
        </authorList>
    </citation>
    <scope>NUCLEOTIDE SEQUENCE</scope>
    <source>
        <strain evidence="10 11">SLA_B089</strain>
        <strain evidence="9">SLA_B245</strain>
    </source>
</reference>
<feature type="region of interest" description="Disordered" evidence="8">
    <location>
        <begin position="249"/>
        <end position="274"/>
    </location>
</feature>
<evidence type="ECO:0000256" key="1">
    <source>
        <dbReference type="ARBA" id="ARBA00000142"/>
    </source>
</evidence>
<evidence type="ECO:0000256" key="7">
    <source>
        <dbReference type="HAMAP-Rule" id="MF_01057"/>
    </source>
</evidence>
<dbReference type="GO" id="GO:0008176">
    <property type="term" value="F:tRNA (guanine(46)-N7)-methyltransferase activity"/>
    <property type="evidence" value="ECO:0007669"/>
    <property type="project" value="UniProtKB-UniRule"/>
</dbReference>
<comment type="pathway">
    <text evidence="7">tRNA modification; N(7)-methylguanine-tRNA biosynthesis.</text>
</comment>
<evidence type="ECO:0000313" key="10">
    <source>
        <dbReference type="EMBL" id="MDY5145477.1"/>
    </source>
</evidence>
<dbReference type="PANTHER" id="PTHR23417">
    <property type="entry name" value="3-DEOXY-D-MANNO-OCTULOSONIC-ACID TRANSFERASE/TRNA GUANINE-N 7 - -METHYLTRANSFERASE"/>
    <property type="match status" value="1"/>
</dbReference>
<keyword evidence="11" id="KW-1185">Reference proteome</keyword>
<keyword evidence="5 7" id="KW-0949">S-adenosyl-L-methionine</keyword>
<feature type="binding site" evidence="7">
    <location>
        <begin position="281"/>
        <end position="284"/>
    </location>
    <ligand>
        <name>substrate</name>
    </ligand>
</feature>
<comment type="catalytic activity">
    <reaction evidence="1 7">
        <text>guanosine(46) in tRNA + S-adenosyl-L-methionine = N(7)-methylguanosine(46) in tRNA + S-adenosyl-L-homocysteine</text>
        <dbReference type="Rhea" id="RHEA:42708"/>
        <dbReference type="Rhea" id="RHEA-COMP:10188"/>
        <dbReference type="Rhea" id="RHEA-COMP:10189"/>
        <dbReference type="ChEBI" id="CHEBI:57856"/>
        <dbReference type="ChEBI" id="CHEBI:59789"/>
        <dbReference type="ChEBI" id="CHEBI:74269"/>
        <dbReference type="ChEBI" id="CHEBI:74480"/>
        <dbReference type="EC" id="2.1.1.33"/>
    </reaction>
</comment>
<feature type="binding site" evidence="7">
    <location>
        <position position="119"/>
    </location>
    <ligand>
        <name>S-adenosyl-L-methionine</name>
        <dbReference type="ChEBI" id="CHEBI:59789"/>
    </ligand>
</feature>
<sequence>MSERPEDLRAAHPDAAPQQHDGAAGPSAPERSQWRIRSFSLRGSRLGARHEETVARHPELFVPLAPGPQATTVALDSRCDLGEVFGREAPLAVEIGPGSGEHGVSFAQRHPEYNVLLVEAWAPGAARCVASILRAGIENVRVLEADAAQALPVLFGLECAGLARGEDVTACGPARSATHPNAANPRAEQVWTFFPDPWRKARHHKRRLVAAPFATVVAGMLREGGAWRLATDWDNYAWQMRDVVESSPYFTNPHAGERPDPADPTPERGGFAPRWEERVLTRFEERGIAAGRTIHDILALRTALEPAAPEHTGTAAPADTDTAARA</sequence>
<dbReference type="EMBL" id="JAWNFY010000001">
    <property type="protein sequence ID" value="MDY5145477.1"/>
    <property type="molecule type" value="Genomic_DNA"/>
</dbReference>
<evidence type="ECO:0000256" key="4">
    <source>
        <dbReference type="ARBA" id="ARBA00022679"/>
    </source>
</evidence>
<feature type="region of interest" description="Disordered" evidence="8">
    <location>
        <begin position="305"/>
        <end position="326"/>
    </location>
</feature>
<feature type="binding site" evidence="7">
    <location>
        <position position="196"/>
    </location>
    <ligand>
        <name>S-adenosyl-L-methionine</name>
        <dbReference type="ChEBI" id="CHEBI:59789"/>
    </ligand>
</feature>
<dbReference type="InterPro" id="IPR029063">
    <property type="entry name" value="SAM-dependent_MTases_sf"/>
</dbReference>
<gene>
    <name evidence="7" type="primary">trmB</name>
    <name evidence="9" type="ORF">R6G74_03755</name>
    <name evidence="10" type="ORF">R6P33_00365</name>
</gene>
<comment type="caution">
    <text evidence="7">Lacks conserved residue(s) required for the propagation of feature annotation.</text>
</comment>
<evidence type="ECO:0000256" key="2">
    <source>
        <dbReference type="ARBA" id="ARBA00003015"/>
    </source>
</evidence>
<feature type="region of interest" description="Disordered" evidence="8">
    <location>
        <begin position="1"/>
        <end position="33"/>
    </location>
</feature>
<dbReference type="PANTHER" id="PTHR23417:SF14">
    <property type="entry name" value="PENTACOTRIPEPTIDE-REPEAT REGION OF PRORP DOMAIN-CONTAINING PROTEIN"/>
    <property type="match status" value="1"/>
</dbReference>
<dbReference type="EMBL" id="JAWNFV010000006">
    <property type="protein sequence ID" value="MDY5140429.1"/>
    <property type="molecule type" value="Genomic_DNA"/>
</dbReference>
<evidence type="ECO:0000313" key="9">
    <source>
        <dbReference type="EMBL" id="MDY5140429.1"/>
    </source>
</evidence>
<evidence type="ECO:0000256" key="8">
    <source>
        <dbReference type="SAM" id="MobiDB-lite"/>
    </source>
</evidence>
<keyword evidence="4 7" id="KW-0808">Transferase</keyword>
<dbReference type="EC" id="2.1.1.33" evidence="7"/>
<organism evidence="9 12">
    <name type="scientific">Actinotignum timonense</name>
    <dbReference type="NCBI Taxonomy" id="1870995"/>
    <lineage>
        <taxon>Bacteria</taxon>
        <taxon>Bacillati</taxon>
        <taxon>Actinomycetota</taxon>
        <taxon>Actinomycetes</taxon>
        <taxon>Actinomycetales</taxon>
        <taxon>Actinomycetaceae</taxon>
        <taxon>Actinotignum</taxon>
    </lineage>
</organism>
<feature type="binding site" evidence="7">
    <location>
        <position position="94"/>
    </location>
    <ligand>
        <name>S-adenosyl-L-methionine</name>
        <dbReference type="ChEBI" id="CHEBI:59789"/>
    </ligand>
</feature>
<evidence type="ECO:0000256" key="5">
    <source>
        <dbReference type="ARBA" id="ARBA00022691"/>
    </source>
</evidence>
<evidence type="ECO:0000313" key="11">
    <source>
        <dbReference type="Proteomes" id="UP001284901"/>
    </source>
</evidence>
<dbReference type="GeneID" id="92814094"/>
<protein>
    <recommendedName>
        <fullName evidence="7">tRNA (guanine-N(7)-)-methyltransferase</fullName>
        <ecNumber evidence="7">2.1.1.33</ecNumber>
    </recommendedName>
    <alternativeName>
        <fullName evidence="7">tRNA (guanine(46)-N(7))-methyltransferase</fullName>
    </alternativeName>
    <alternativeName>
        <fullName evidence="7">tRNA(m7G46)-methyltransferase</fullName>
    </alternativeName>
</protein>
<dbReference type="InterPro" id="IPR055361">
    <property type="entry name" value="tRNA_methyltr_TrmB_bact"/>
</dbReference>
<dbReference type="AlphaFoldDB" id="A0AAW9HF42"/>
<dbReference type="Pfam" id="PF02390">
    <property type="entry name" value="Methyltransf_4"/>
    <property type="match status" value="2"/>
</dbReference>
<dbReference type="Proteomes" id="UP001284901">
    <property type="component" value="Unassembled WGS sequence"/>
</dbReference>
<feature type="binding site" evidence="7">
    <location>
        <position position="200"/>
    </location>
    <ligand>
        <name>substrate</name>
    </ligand>
</feature>
<evidence type="ECO:0000256" key="3">
    <source>
        <dbReference type="ARBA" id="ARBA00022603"/>
    </source>
</evidence>
<comment type="caution">
    <text evidence="9">The sequence shown here is derived from an EMBL/GenBank/DDBJ whole genome shotgun (WGS) entry which is preliminary data.</text>
</comment>
<evidence type="ECO:0000313" key="12">
    <source>
        <dbReference type="Proteomes" id="UP001288320"/>
    </source>
</evidence>
<feature type="binding site" evidence="7">
    <location>
        <position position="232"/>
    </location>
    <ligand>
        <name>substrate</name>
    </ligand>
</feature>
<dbReference type="HAMAP" id="MF_01057">
    <property type="entry name" value="tRNA_methyltr_TrmB"/>
    <property type="match status" value="1"/>
</dbReference>
<proteinExistence type="inferred from homology"/>
<feature type="binding site" evidence="7">
    <location>
        <position position="146"/>
    </location>
    <ligand>
        <name>S-adenosyl-L-methionine</name>
        <dbReference type="ChEBI" id="CHEBI:59789"/>
    </ligand>
</feature>
<accession>A0AAW9HF42</accession>
<dbReference type="RefSeq" id="WP_244899277.1">
    <property type="nucleotide sequence ID" value="NZ_CAUPFC010000002.1"/>
</dbReference>
<name>A0AAW9HF42_9ACTO</name>
<dbReference type="GO" id="GO:0043527">
    <property type="term" value="C:tRNA methyltransferase complex"/>
    <property type="evidence" value="ECO:0007669"/>
    <property type="project" value="TreeGrafter"/>
</dbReference>
<feature type="compositionally biased region" description="Low complexity" evidence="8">
    <location>
        <begin position="312"/>
        <end position="326"/>
    </location>
</feature>
<dbReference type="InterPro" id="IPR003358">
    <property type="entry name" value="tRNA_(Gua-N-7)_MeTrfase_Trmb"/>
</dbReference>
<comment type="similarity">
    <text evidence="7">Belongs to the class I-like SAM-binding methyltransferase superfamily. TrmB family.</text>
</comment>